<feature type="compositionally biased region" description="Polar residues" evidence="1">
    <location>
        <begin position="28"/>
        <end position="37"/>
    </location>
</feature>
<feature type="compositionally biased region" description="Basic and acidic residues" evidence="1">
    <location>
        <begin position="13"/>
        <end position="26"/>
    </location>
</feature>
<evidence type="ECO:0000256" key="1">
    <source>
        <dbReference type="SAM" id="MobiDB-lite"/>
    </source>
</evidence>
<comment type="caution">
    <text evidence="2">The sequence shown here is derived from an EMBL/GenBank/DDBJ whole genome shotgun (WGS) entry which is preliminary data.</text>
</comment>
<keyword evidence="3" id="KW-1185">Reference proteome</keyword>
<proteinExistence type="predicted"/>
<dbReference type="EMBL" id="JAWRVE010000198">
    <property type="protein sequence ID" value="KAL1849617.1"/>
    <property type="molecule type" value="Genomic_DNA"/>
</dbReference>
<evidence type="ECO:0000313" key="3">
    <source>
        <dbReference type="Proteomes" id="UP001583177"/>
    </source>
</evidence>
<accession>A0ABR3VZU8</accession>
<dbReference type="Proteomes" id="UP001583177">
    <property type="component" value="Unassembled WGS sequence"/>
</dbReference>
<feature type="region of interest" description="Disordered" evidence="1">
    <location>
        <begin position="1"/>
        <end position="37"/>
    </location>
</feature>
<reference evidence="2 3" key="1">
    <citation type="journal article" date="2024" name="IMA Fungus">
        <title>IMA Genome - F19 : A genome assembly and annotation guide to empower mycologists, including annotated draft genome sequences of Ceratocystis pirilliformis, Diaporthe australafricana, Fusarium ophioides, Paecilomyces lecythidis, and Sporothrix stenoceras.</title>
        <authorList>
            <person name="Aylward J."/>
            <person name="Wilson A.M."/>
            <person name="Visagie C.M."/>
            <person name="Spraker J."/>
            <person name="Barnes I."/>
            <person name="Buitendag C."/>
            <person name="Ceriani C."/>
            <person name="Del Mar Angel L."/>
            <person name="du Plessis D."/>
            <person name="Fuchs T."/>
            <person name="Gasser K."/>
            <person name="Kramer D."/>
            <person name="Li W."/>
            <person name="Munsamy K."/>
            <person name="Piso A."/>
            <person name="Price J.L."/>
            <person name="Sonnekus B."/>
            <person name="Thomas C."/>
            <person name="van der Nest A."/>
            <person name="van Dijk A."/>
            <person name="van Heerden A."/>
            <person name="van Vuuren N."/>
            <person name="Yilmaz N."/>
            <person name="Duong T.A."/>
            <person name="van der Merwe N.A."/>
            <person name="Wingfield M.J."/>
            <person name="Wingfield B.D."/>
        </authorList>
    </citation>
    <scope>NUCLEOTIDE SEQUENCE [LARGE SCALE GENOMIC DNA]</scope>
    <source>
        <strain evidence="2 3">CMW 18300</strain>
    </source>
</reference>
<sequence>MTTPDVAGPSPQSHEDEGHELHDDTLPTRPSQSIAATSPHWQTTLESLLRFPGMDPKLKLFRPGNPVDAIAFALGATDSAHTIIEDDWVAIAKRVFEIQTCCLLNAKQLDFAIDADGWVTWSPTAEWCACVLQQLQRRGFHTTCTALVAFVVRVYLHSRSWIRYQLPRGRQRHKRIKEALRPTPDAEVMTQCSMVAKGFSAIARSTRNKKIENAQAAGGRHEDVSDVNEEPVLKEELISTASN</sequence>
<name>A0ABR3VZU8_9PEZI</name>
<protein>
    <submittedName>
        <fullName evidence="2">Uncharacterized protein</fullName>
    </submittedName>
</protein>
<gene>
    <name evidence="2" type="ORF">Daus18300_013224</name>
</gene>
<organism evidence="2 3">
    <name type="scientific">Diaporthe australafricana</name>
    <dbReference type="NCBI Taxonomy" id="127596"/>
    <lineage>
        <taxon>Eukaryota</taxon>
        <taxon>Fungi</taxon>
        <taxon>Dikarya</taxon>
        <taxon>Ascomycota</taxon>
        <taxon>Pezizomycotina</taxon>
        <taxon>Sordariomycetes</taxon>
        <taxon>Sordariomycetidae</taxon>
        <taxon>Diaporthales</taxon>
        <taxon>Diaporthaceae</taxon>
        <taxon>Diaporthe</taxon>
    </lineage>
</organism>
<evidence type="ECO:0000313" key="2">
    <source>
        <dbReference type="EMBL" id="KAL1849617.1"/>
    </source>
</evidence>